<dbReference type="InterPro" id="IPR036737">
    <property type="entry name" value="OmpA-like_sf"/>
</dbReference>
<dbReference type="PROSITE" id="PS51123">
    <property type="entry name" value="OMPA_2"/>
    <property type="match status" value="1"/>
</dbReference>
<feature type="domain" description="OmpA-like" evidence="3">
    <location>
        <begin position="14"/>
        <end position="132"/>
    </location>
</feature>
<evidence type="ECO:0000256" key="1">
    <source>
        <dbReference type="PROSITE-ProRule" id="PRU00473"/>
    </source>
</evidence>
<organism evidence="4 5">
    <name type="scientific">Enteractinococcus helveticum</name>
    <dbReference type="NCBI Taxonomy" id="1837282"/>
    <lineage>
        <taxon>Bacteria</taxon>
        <taxon>Bacillati</taxon>
        <taxon>Actinomycetota</taxon>
        <taxon>Actinomycetes</taxon>
        <taxon>Micrococcales</taxon>
        <taxon>Micrococcaceae</taxon>
    </lineage>
</organism>
<evidence type="ECO:0000256" key="2">
    <source>
        <dbReference type="SAM" id="MobiDB-lite"/>
    </source>
</evidence>
<reference evidence="4" key="2">
    <citation type="submission" date="2021-09" db="EMBL/GenBank/DDBJ databases">
        <authorList>
            <person name="Gilroy R."/>
        </authorList>
    </citation>
    <scope>NUCLEOTIDE SEQUENCE</scope>
    <source>
        <strain evidence="4">ChiHjej13B12-14962</strain>
    </source>
</reference>
<dbReference type="PANTHER" id="PTHR30329:SF21">
    <property type="entry name" value="LIPOPROTEIN YIAD-RELATED"/>
    <property type="match status" value="1"/>
</dbReference>
<reference evidence="4" key="1">
    <citation type="journal article" date="2021" name="PeerJ">
        <title>Extensive microbial diversity within the chicken gut microbiome revealed by metagenomics and culture.</title>
        <authorList>
            <person name="Gilroy R."/>
            <person name="Ravi A."/>
            <person name="Getino M."/>
            <person name="Pursley I."/>
            <person name="Horton D.L."/>
            <person name="Alikhan N.F."/>
            <person name="Baker D."/>
            <person name="Gharbi K."/>
            <person name="Hall N."/>
            <person name="Watson M."/>
            <person name="Adriaenssens E.M."/>
            <person name="Foster-Nyarko E."/>
            <person name="Jarju S."/>
            <person name="Secka A."/>
            <person name="Antonio M."/>
            <person name="Oren A."/>
            <person name="Chaudhuri R.R."/>
            <person name="La Ragione R."/>
            <person name="Hildebrand F."/>
            <person name="Pallen M.J."/>
        </authorList>
    </citation>
    <scope>NUCLEOTIDE SEQUENCE</scope>
    <source>
        <strain evidence="4">ChiHjej13B12-14962</strain>
    </source>
</reference>
<dbReference type="InterPro" id="IPR006665">
    <property type="entry name" value="OmpA-like"/>
</dbReference>
<dbReference type="CDD" id="cd07185">
    <property type="entry name" value="OmpA_C-like"/>
    <property type="match status" value="1"/>
</dbReference>
<evidence type="ECO:0000259" key="3">
    <source>
        <dbReference type="PROSITE" id="PS51123"/>
    </source>
</evidence>
<keyword evidence="1" id="KW-0472">Membrane</keyword>
<proteinExistence type="predicted"/>
<dbReference type="PANTHER" id="PTHR30329">
    <property type="entry name" value="STATOR ELEMENT OF FLAGELLAR MOTOR COMPLEX"/>
    <property type="match status" value="1"/>
</dbReference>
<name>A0A921K637_9MICC</name>
<dbReference type="GO" id="GO:0016020">
    <property type="term" value="C:membrane"/>
    <property type="evidence" value="ECO:0007669"/>
    <property type="project" value="UniProtKB-UniRule"/>
</dbReference>
<dbReference type="Pfam" id="PF00691">
    <property type="entry name" value="OmpA"/>
    <property type="match status" value="1"/>
</dbReference>
<sequence length="132" mass="14503">MDRFIEELGDQEAEEDDVIVLEADILFAPNSWELPDSASAKLEELVQDVPDGSKVSVTGHTDSRPVSEAYDFDNQELSEKRAEAVAEALEDQRSDFDIIAEGLGDAEPAVTEDPDVPGTYAANRRVEIRHGN</sequence>
<dbReference type="Proteomes" id="UP000703315">
    <property type="component" value="Unassembled WGS sequence"/>
</dbReference>
<protein>
    <submittedName>
        <fullName evidence="4">OmpA family protein</fullName>
    </submittedName>
</protein>
<evidence type="ECO:0000313" key="5">
    <source>
        <dbReference type="Proteomes" id="UP000703315"/>
    </source>
</evidence>
<feature type="region of interest" description="Disordered" evidence="2">
    <location>
        <begin position="51"/>
        <end position="75"/>
    </location>
</feature>
<dbReference type="AlphaFoldDB" id="A0A921K637"/>
<feature type="region of interest" description="Disordered" evidence="2">
    <location>
        <begin position="105"/>
        <end position="132"/>
    </location>
</feature>
<dbReference type="InterPro" id="IPR050330">
    <property type="entry name" value="Bact_OuterMem_StrucFunc"/>
</dbReference>
<accession>A0A921K637</accession>
<dbReference type="EMBL" id="DYXC01000012">
    <property type="protein sequence ID" value="HJF13325.1"/>
    <property type="molecule type" value="Genomic_DNA"/>
</dbReference>
<gene>
    <name evidence="4" type="ORF">K8V32_00780</name>
</gene>
<comment type="caution">
    <text evidence="4">The sequence shown here is derived from an EMBL/GenBank/DDBJ whole genome shotgun (WGS) entry which is preliminary data.</text>
</comment>
<dbReference type="Gene3D" id="3.30.1330.60">
    <property type="entry name" value="OmpA-like domain"/>
    <property type="match status" value="1"/>
</dbReference>
<evidence type="ECO:0000313" key="4">
    <source>
        <dbReference type="EMBL" id="HJF13325.1"/>
    </source>
</evidence>
<dbReference type="SUPFAM" id="SSF103088">
    <property type="entry name" value="OmpA-like"/>
    <property type="match status" value="1"/>
</dbReference>